<proteinExistence type="predicted"/>
<dbReference type="Proteomes" id="UP000070646">
    <property type="component" value="Unassembled WGS sequence"/>
</dbReference>
<evidence type="ECO:0000313" key="1">
    <source>
        <dbReference type="EMBL" id="KXA05029.1"/>
    </source>
</evidence>
<accession>A0A133MLV8</accession>
<protein>
    <submittedName>
        <fullName evidence="1">Uncharacterized protein</fullName>
    </submittedName>
</protein>
<organism evidence="1 2">
    <name type="scientific">Clostridium perfringens</name>
    <dbReference type="NCBI Taxonomy" id="1502"/>
    <lineage>
        <taxon>Bacteria</taxon>
        <taxon>Bacillati</taxon>
        <taxon>Bacillota</taxon>
        <taxon>Clostridia</taxon>
        <taxon>Eubacteriales</taxon>
        <taxon>Clostridiaceae</taxon>
        <taxon>Clostridium</taxon>
    </lineage>
</organism>
<dbReference type="AlphaFoldDB" id="A0A133MLV8"/>
<sequence>MLKFNGNGKTTLNFSGGNLNTYHVKVQLDLMIKKRTLISNLNTYHVKVQYFRCYC</sequence>
<dbReference type="EMBL" id="LRPU01000214">
    <property type="protein sequence ID" value="KXA05029.1"/>
    <property type="molecule type" value="Genomic_DNA"/>
</dbReference>
<reference evidence="1 2" key="1">
    <citation type="submission" date="2016-01" db="EMBL/GenBank/DDBJ databases">
        <authorList>
            <person name="Oliw E.H."/>
        </authorList>
    </citation>
    <scope>NUCLEOTIDE SEQUENCE [LARGE SCALE GENOMIC DNA]</scope>
    <source>
        <strain evidence="1 2">MJR7757A</strain>
    </source>
</reference>
<name>A0A133MLV8_CLOPF</name>
<comment type="caution">
    <text evidence="1">The sequence shown here is derived from an EMBL/GenBank/DDBJ whole genome shotgun (WGS) entry which is preliminary data.</text>
</comment>
<dbReference type="PATRIC" id="fig|1502.174.peg.3181"/>
<evidence type="ECO:0000313" key="2">
    <source>
        <dbReference type="Proteomes" id="UP000070646"/>
    </source>
</evidence>
<gene>
    <name evidence="1" type="ORF">HMPREF3222_03151</name>
</gene>